<dbReference type="GO" id="GO:0008835">
    <property type="term" value="F:diaminohydroxyphosphoribosylaminopyrimidine deaminase activity"/>
    <property type="evidence" value="ECO:0007669"/>
    <property type="project" value="InterPro"/>
</dbReference>
<dbReference type="UniPathway" id="UPA00275">
    <property type="reaction ID" value="UER00401"/>
</dbReference>
<keyword evidence="5" id="KW-0862">Zinc</keyword>
<dbReference type="PANTHER" id="PTHR38011:SF7">
    <property type="entry name" value="2,5-DIAMINO-6-RIBOSYLAMINO-4(3H)-PYRIMIDINONE 5'-PHOSPHATE REDUCTASE"/>
    <property type="match status" value="1"/>
</dbReference>
<dbReference type="CDD" id="cd01284">
    <property type="entry name" value="Riboflavin_deaminase-reductase"/>
    <property type="match status" value="1"/>
</dbReference>
<dbReference type="NCBIfam" id="TIGR00227">
    <property type="entry name" value="ribD_Cterm"/>
    <property type="match status" value="1"/>
</dbReference>
<dbReference type="InterPro" id="IPR004794">
    <property type="entry name" value="Eubact_RibD"/>
</dbReference>
<accession>A0A381V8D8</accession>
<dbReference type="GO" id="GO:0008703">
    <property type="term" value="F:5-amino-6-(5-phosphoribosylamino)uracil reductase activity"/>
    <property type="evidence" value="ECO:0007669"/>
    <property type="project" value="InterPro"/>
</dbReference>
<dbReference type="InterPro" id="IPR016192">
    <property type="entry name" value="APOBEC/CMP_deaminase_Zn-bd"/>
</dbReference>
<dbReference type="InterPro" id="IPR050765">
    <property type="entry name" value="Riboflavin_Biosynth_HTPR"/>
</dbReference>
<keyword evidence="4" id="KW-0479">Metal-binding</keyword>
<evidence type="ECO:0000256" key="8">
    <source>
        <dbReference type="ARBA" id="ARBA00023268"/>
    </source>
</evidence>
<dbReference type="PANTHER" id="PTHR38011">
    <property type="entry name" value="DIHYDROFOLATE REDUCTASE FAMILY PROTEIN (AFU_ORTHOLOGUE AFUA_8G06820)"/>
    <property type="match status" value="1"/>
</dbReference>
<dbReference type="SUPFAM" id="SSF53927">
    <property type="entry name" value="Cytidine deaminase-like"/>
    <property type="match status" value="1"/>
</dbReference>
<dbReference type="PROSITE" id="PS00903">
    <property type="entry name" value="CYT_DCMP_DEAMINASES_1"/>
    <property type="match status" value="1"/>
</dbReference>
<evidence type="ECO:0000313" key="10">
    <source>
        <dbReference type="EMBL" id="SVA36656.1"/>
    </source>
</evidence>
<sequence>VADRQHLEECIRLASQARGATSPNPMVGAVVVRDDEVVGRGLHRCPGDPHAERVALDEAGDRTRGATLYVNIEPCSHQGRTPPCIDAVLQSGIKRVVVSTLDPDPRVSGGGVKALRAAGLQVDVGELAFEATRLNEAYLSYKTCGRPFVTAKAAISLDGRLATRRRESQWISGEIARRRTHQLRAETDAIGVGIGTVLDDDPRLTVRGGSSEGPRYRVVFDTNLRTPRTARMLSESGGRVLLFCGPDAPADAEAELGALDAEIVRISSDGEGLSWDNILSELAAREVMSLLLEGGSGVLTSAFEAGIICKLFLVYAPLLIGGSGALSLWGGDGVDELTAAPRLRHVRHFSLGDDWAVEGYLQGPEPSL</sequence>
<reference evidence="10" key="1">
    <citation type="submission" date="2018-05" db="EMBL/GenBank/DDBJ databases">
        <authorList>
            <person name="Lanie J.A."/>
            <person name="Ng W.-L."/>
            <person name="Kazmierczak K.M."/>
            <person name="Andrzejewski T.M."/>
            <person name="Davidsen T.M."/>
            <person name="Wayne K.J."/>
            <person name="Tettelin H."/>
            <person name="Glass J.I."/>
            <person name="Rusch D."/>
            <person name="Podicherti R."/>
            <person name="Tsui H.-C.T."/>
            <person name="Winkler M.E."/>
        </authorList>
    </citation>
    <scope>NUCLEOTIDE SEQUENCE</scope>
</reference>
<proteinExistence type="predicted"/>
<keyword evidence="7" id="KW-0560">Oxidoreductase</keyword>
<dbReference type="PROSITE" id="PS51747">
    <property type="entry name" value="CYT_DCMP_DEAMINASES_2"/>
    <property type="match status" value="1"/>
</dbReference>
<dbReference type="Pfam" id="PF00383">
    <property type="entry name" value="dCMP_cyt_deam_1"/>
    <property type="match status" value="1"/>
</dbReference>
<feature type="domain" description="CMP/dCMP-type deaminase" evidence="9">
    <location>
        <begin position="1"/>
        <end position="123"/>
    </location>
</feature>
<dbReference type="PIRSF" id="PIRSF006769">
    <property type="entry name" value="RibD"/>
    <property type="match status" value="1"/>
</dbReference>
<dbReference type="InterPro" id="IPR024072">
    <property type="entry name" value="DHFR-like_dom_sf"/>
</dbReference>
<dbReference type="InterPro" id="IPR016193">
    <property type="entry name" value="Cytidine_deaminase-like"/>
</dbReference>
<organism evidence="10">
    <name type="scientific">marine metagenome</name>
    <dbReference type="NCBI Taxonomy" id="408172"/>
    <lineage>
        <taxon>unclassified sequences</taxon>
        <taxon>metagenomes</taxon>
        <taxon>ecological metagenomes</taxon>
    </lineage>
</organism>
<evidence type="ECO:0000256" key="3">
    <source>
        <dbReference type="ARBA" id="ARBA00022619"/>
    </source>
</evidence>
<keyword evidence="8" id="KW-0511">Multifunctional enzyme</keyword>
<dbReference type="AlphaFoldDB" id="A0A381V8D8"/>
<dbReference type="Gene3D" id="3.40.430.10">
    <property type="entry name" value="Dihydrofolate Reductase, subunit A"/>
    <property type="match status" value="1"/>
</dbReference>
<dbReference type="EMBL" id="UINC01008133">
    <property type="protein sequence ID" value="SVA36656.1"/>
    <property type="molecule type" value="Genomic_DNA"/>
</dbReference>
<comment type="pathway">
    <text evidence="2">Cofactor biosynthesis; riboflavin biosynthesis; 5-amino-6-(D-ribitylamino)uracil from GTP: step 3/4.</text>
</comment>
<evidence type="ECO:0000259" key="9">
    <source>
        <dbReference type="PROSITE" id="PS51747"/>
    </source>
</evidence>
<dbReference type="GO" id="GO:0008270">
    <property type="term" value="F:zinc ion binding"/>
    <property type="evidence" value="ECO:0007669"/>
    <property type="project" value="InterPro"/>
</dbReference>
<comment type="pathway">
    <text evidence="1">Cofactor biosynthesis; riboflavin biosynthesis; 5-amino-6-(D-ribitylamino)uracil from GTP: step 2/4.</text>
</comment>
<dbReference type="Pfam" id="PF01872">
    <property type="entry name" value="RibD_C"/>
    <property type="match status" value="1"/>
</dbReference>
<dbReference type="GO" id="GO:0009231">
    <property type="term" value="P:riboflavin biosynthetic process"/>
    <property type="evidence" value="ECO:0007669"/>
    <property type="project" value="UniProtKB-UniPathway"/>
</dbReference>
<dbReference type="Gene3D" id="3.40.140.10">
    <property type="entry name" value="Cytidine Deaminase, domain 2"/>
    <property type="match status" value="1"/>
</dbReference>
<protein>
    <recommendedName>
        <fullName evidence="9">CMP/dCMP-type deaminase domain-containing protein</fullName>
    </recommendedName>
</protein>
<keyword evidence="6" id="KW-0521">NADP</keyword>
<dbReference type="GO" id="GO:0050661">
    <property type="term" value="F:NADP binding"/>
    <property type="evidence" value="ECO:0007669"/>
    <property type="project" value="InterPro"/>
</dbReference>
<dbReference type="InterPro" id="IPR002125">
    <property type="entry name" value="CMP_dCMP_dom"/>
</dbReference>
<dbReference type="NCBIfam" id="TIGR00326">
    <property type="entry name" value="eubact_ribD"/>
    <property type="match status" value="1"/>
</dbReference>
<dbReference type="InterPro" id="IPR011549">
    <property type="entry name" value="RibD_C"/>
</dbReference>
<evidence type="ECO:0000256" key="5">
    <source>
        <dbReference type="ARBA" id="ARBA00022833"/>
    </source>
</evidence>
<dbReference type="SUPFAM" id="SSF53597">
    <property type="entry name" value="Dihydrofolate reductase-like"/>
    <property type="match status" value="1"/>
</dbReference>
<gene>
    <name evidence="10" type="ORF">METZ01_LOCUS89510</name>
</gene>
<feature type="non-terminal residue" evidence="10">
    <location>
        <position position="1"/>
    </location>
</feature>
<evidence type="ECO:0000256" key="7">
    <source>
        <dbReference type="ARBA" id="ARBA00023002"/>
    </source>
</evidence>
<name>A0A381V8D8_9ZZZZ</name>
<keyword evidence="3" id="KW-0686">Riboflavin biosynthesis</keyword>
<evidence type="ECO:0000256" key="2">
    <source>
        <dbReference type="ARBA" id="ARBA00004910"/>
    </source>
</evidence>
<dbReference type="InterPro" id="IPR002734">
    <property type="entry name" value="RibDG_C"/>
</dbReference>
<evidence type="ECO:0000256" key="4">
    <source>
        <dbReference type="ARBA" id="ARBA00022723"/>
    </source>
</evidence>
<evidence type="ECO:0000256" key="1">
    <source>
        <dbReference type="ARBA" id="ARBA00004882"/>
    </source>
</evidence>
<evidence type="ECO:0000256" key="6">
    <source>
        <dbReference type="ARBA" id="ARBA00022857"/>
    </source>
</evidence>